<dbReference type="Pfam" id="PF07996">
    <property type="entry name" value="T4SS"/>
    <property type="match status" value="1"/>
</dbReference>
<feature type="chain" id="PRO_5017790427" evidence="2">
    <location>
        <begin position="24"/>
        <end position="203"/>
    </location>
</feature>
<protein>
    <submittedName>
        <fullName evidence="3">Type IV secretion system VirB5/TraC/TraE/TrbJ family protein</fullName>
    </submittedName>
</protein>
<name>A0A3D9DSE6_9GAMM</name>
<keyword evidence="1" id="KW-0175">Coiled coil</keyword>
<dbReference type="Gene3D" id="1.20.58.430">
    <property type="entry name" value="Type IV secretion system, VirB5-domain"/>
    <property type="match status" value="1"/>
</dbReference>
<evidence type="ECO:0000256" key="1">
    <source>
        <dbReference type="SAM" id="Coils"/>
    </source>
</evidence>
<comment type="caution">
    <text evidence="3">The sequence shown here is derived from an EMBL/GenBank/DDBJ whole genome shotgun (WGS) entry which is preliminary data.</text>
</comment>
<evidence type="ECO:0000313" key="3">
    <source>
        <dbReference type="EMBL" id="REC93324.1"/>
    </source>
</evidence>
<evidence type="ECO:0000313" key="4">
    <source>
        <dbReference type="Proteomes" id="UP000256334"/>
    </source>
</evidence>
<sequence length="203" mass="23472">MTNRTQTRSLLLALCLLSADAHAQVPTTDVANLAQAVKAVEEAQRQYDQVKNNFDTQMRAIKGNNWGRVIRNVRNNVDYIPVDNWRDIDSIDVAALRQRYDLVSDDPQQQQVYDKEMRYLAANEAAYRSQQQRLANIEEYKRRAADAQTPQQREELQNAISLEVAAMQSDQNRLDNLNRNMDREAKLRERSANRELASMFEAD</sequence>
<dbReference type="AlphaFoldDB" id="A0A3D9DSE6"/>
<evidence type="ECO:0000256" key="2">
    <source>
        <dbReference type="SAM" id="SignalP"/>
    </source>
</evidence>
<keyword evidence="4" id="KW-1185">Reference proteome</keyword>
<feature type="coiled-coil region" evidence="1">
    <location>
        <begin position="167"/>
        <end position="194"/>
    </location>
</feature>
<dbReference type="InterPro" id="IPR023220">
    <property type="entry name" value="T4SS_VirB5-domain"/>
</dbReference>
<organism evidence="3 4">
    <name type="scientific">Kushneria indalinina DSM 14324</name>
    <dbReference type="NCBI Taxonomy" id="1122140"/>
    <lineage>
        <taxon>Bacteria</taxon>
        <taxon>Pseudomonadati</taxon>
        <taxon>Pseudomonadota</taxon>
        <taxon>Gammaproteobacteria</taxon>
        <taxon>Oceanospirillales</taxon>
        <taxon>Halomonadaceae</taxon>
        <taxon>Kushneria</taxon>
    </lineage>
</organism>
<gene>
    <name evidence="3" type="ORF">C8D72_3483</name>
</gene>
<dbReference type="EMBL" id="QRDJ01000013">
    <property type="protein sequence ID" value="REC93324.1"/>
    <property type="molecule type" value="Genomic_DNA"/>
</dbReference>
<dbReference type="RefSeq" id="WP_170140644.1">
    <property type="nucleotide sequence ID" value="NZ_QRDJ01000013.1"/>
</dbReference>
<dbReference type="InterPro" id="IPR014158">
    <property type="entry name" value="T4SS_VirB5"/>
</dbReference>
<accession>A0A3D9DSE6</accession>
<proteinExistence type="predicted"/>
<dbReference type="SUPFAM" id="SSF101082">
    <property type="entry name" value="Typo IV secretion system protein TraC"/>
    <property type="match status" value="1"/>
</dbReference>
<keyword evidence="2" id="KW-0732">Signal</keyword>
<reference evidence="3 4" key="1">
    <citation type="submission" date="2018-07" db="EMBL/GenBank/DDBJ databases">
        <title>Genomic Encyclopedia of Type Strains, Phase IV (KMG-IV): sequencing the most valuable type-strain genomes for metagenomic binning, comparative biology and taxonomic classification.</title>
        <authorList>
            <person name="Goeker M."/>
        </authorList>
    </citation>
    <scope>NUCLEOTIDE SEQUENCE [LARGE SCALE GENOMIC DNA]</scope>
    <source>
        <strain evidence="3 4">DSM 14324</strain>
    </source>
</reference>
<dbReference type="Proteomes" id="UP000256334">
    <property type="component" value="Unassembled WGS sequence"/>
</dbReference>
<feature type="signal peptide" evidence="2">
    <location>
        <begin position="1"/>
        <end position="23"/>
    </location>
</feature>
<feature type="coiled-coil region" evidence="1">
    <location>
        <begin position="33"/>
        <end position="60"/>
    </location>
</feature>